<dbReference type="EMBL" id="BK059102">
    <property type="protein sequence ID" value="DAE30143.1"/>
    <property type="molecule type" value="Genomic_DNA"/>
</dbReference>
<evidence type="ECO:0000313" key="1">
    <source>
        <dbReference type="EMBL" id="DAE30143.1"/>
    </source>
</evidence>
<sequence>MATKQCEAVKTLYRKRVAQGLCGKCGKPLDRNGSVCVSCNEKHKKYTNESRKWYKEHGICPTCGKNELFGDENNCPECRAKKAEWMQKAREKDREKHNEQHKKDQNRRYHELIDAGICPNCKKRPAYNGMRMCSICHAKLLEQRRVRTGYYARPKKSERYTLGLCTFCDNPIKPGYKVCETHYQKCLEIVHSENSIKARERLKREGVFTIWGLKGHGKV</sequence>
<organism evidence="1">
    <name type="scientific">virus sp. ctQmo6</name>
    <dbReference type="NCBI Taxonomy" id="2827990"/>
    <lineage>
        <taxon>Viruses</taxon>
    </lineage>
</organism>
<proteinExistence type="predicted"/>
<reference evidence="1" key="1">
    <citation type="journal article" date="2021" name="Proc. Natl. Acad. Sci. U.S.A.">
        <title>A Catalog of Tens of Thousands of Viruses from Human Metagenomes Reveals Hidden Associations with Chronic Diseases.</title>
        <authorList>
            <person name="Tisza M.J."/>
            <person name="Buck C.B."/>
        </authorList>
    </citation>
    <scope>NUCLEOTIDE SEQUENCE</scope>
    <source>
        <strain evidence="1">CtQmo6</strain>
    </source>
</reference>
<name>A0A8S5RFJ8_9VIRU</name>
<protein>
    <submittedName>
        <fullName evidence="1">Thaumarchaeal output domain 1</fullName>
    </submittedName>
</protein>
<accession>A0A8S5RFJ8</accession>